<dbReference type="SUPFAM" id="SSF46689">
    <property type="entry name" value="Homeodomain-like"/>
    <property type="match status" value="1"/>
</dbReference>
<proteinExistence type="predicted"/>
<dbReference type="Pfam" id="PF00440">
    <property type="entry name" value="TetR_N"/>
    <property type="match status" value="1"/>
</dbReference>
<dbReference type="PROSITE" id="PS50977">
    <property type="entry name" value="HTH_TETR_2"/>
    <property type="match status" value="1"/>
</dbReference>
<evidence type="ECO:0000313" key="5">
    <source>
        <dbReference type="Proteomes" id="UP001239169"/>
    </source>
</evidence>
<organism evidence="4 5">
    <name type="scientific">Paraclostridium bifermentans</name>
    <name type="common">Clostridium bifermentans</name>
    <dbReference type="NCBI Taxonomy" id="1490"/>
    <lineage>
        <taxon>Bacteria</taxon>
        <taxon>Bacillati</taxon>
        <taxon>Bacillota</taxon>
        <taxon>Clostridia</taxon>
        <taxon>Peptostreptococcales</taxon>
        <taxon>Peptostreptococcaceae</taxon>
        <taxon>Paraclostridium</taxon>
    </lineage>
</organism>
<name>A0ABY8R6S9_PARBF</name>
<dbReference type="Gene3D" id="1.10.10.60">
    <property type="entry name" value="Homeodomain-like"/>
    <property type="match status" value="1"/>
</dbReference>
<evidence type="ECO:0000256" key="2">
    <source>
        <dbReference type="PROSITE-ProRule" id="PRU00335"/>
    </source>
</evidence>
<reference evidence="4 5" key="1">
    <citation type="submission" date="2023-04" db="EMBL/GenBank/DDBJ databases">
        <title>Bacteria Genome Submission.</title>
        <authorList>
            <person name="Isaac P."/>
        </authorList>
    </citation>
    <scope>NUCLEOTIDE SEQUENCE [LARGE SCALE GENOMIC DNA]</scope>
    <source>
        <strain evidence="4 5">SampleS7P1</strain>
    </source>
</reference>
<evidence type="ECO:0000256" key="1">
    <source>
        <dbReference type="ARBA" id="ARBA00023125"/>
    </source>
</evidence>
<feature type="domain" description="HTH tetR-type" evidence="3">
    <location>
        <begin position="7"/>
        <end position="62"/>
    </location>
</feature>
<keyword evidence="5" id="KW-1185">Reference proteome</keyword>
<feature type="DNA-binding region" description="H-T-H motif" evidence="2">
    <location>
        <begin position="30"/>
        <end position="49"/>
    </location>
</feature>
<evidence type="ECO:0000259" key="3">
    <source>
        <dbReference type="PROSITE" id="PS50977"/>
    </source>
</evidence>
<accession>A0ABY8R6S9</accession>
<dbReference type="EMBL" id="CP124685">
    <property type="protein sequence ID" value="WGX77145.1"/>
    <property type="molecule type" value="Genomic_DNA"/>
</dbReference>
<gene>
    <name evidence="4" type="ORF">QJS64_09345</name>
</gene>
<protein>
    <submittedName>
        <fullName evidence="4">Helix-turn-helix domain-containing protein</fullName>
    </submittedName>
</protein>
<dbReference type="PRINTS" id="PR00455">
    <property type="entry name" value="HTHTETR"/>
</dbReference>
<evidence type="ECO:0000313" key="4">
    <source>
        <dbReference type="EMBL" id="WGX77145.1"/>
    </source>
</evidence>
<dbReference type="InterPro" id="IPR001647">
    <property type="entry name" value="HTH_TetR"/>
</dbReference>
<sequence>MEFEHKDDIRNTIILEASKLFIQQGYTKTTIRQIAQVCNLGRGHLYYYFKKKKISFCISIKT</sequence>
<dbReference type="InterPro" id="IPR009057">
    <property type="entry name" value="Homeodomain-like_sf"/>
</dbReference>
<dbReference type="Proteomes" id="UP001239169">
    <property type="component" value="Chromosome"/>
</dbReference>
<keyword evidence="1 2" id="KW-0238">DNA-binding</keyword>